<dbReference type="EMBL" id="JH431152">
    <property type="status" value="NOT_ANNOTATED_CDS"/>
    <property type="molecule type" value="Genomic_DNA"/>
</dbReference>
<dbReference type="EnsemblMetazoa" id="SMAR015021-RA">
    <property type="protein sequence ID" value="SMAR015021-PA"/>
    <property type="gene ID" value="SMAR015021"/>
</dbReference>
<dbReference type="CDD" id="cd23766">
    <property type="entry name" value="IQCG"/>
    <property type="match status" value="1"/>
</dbReference>
<evidence type="ECO:0000313" key="8">
    <source>
        <dbReference type="Proteomes" id="UP000014500"/>
    </source>
</evidence>
<accession>T1JME1</accession>
<dbReference type="GO" id="GO:0044782">
    <property type="term" value="P:cilium organization"/>
    <property type="evidence" value="ECO:0007669"/>
    <property type="project" value="TreeGrafter"/>
</dbReference>
<dbReference type="PhylomeDB" id="T1JME1"/>
<keyword evidence="5" id="KW-0966">Cell projection</keyword>
<keyword evidence="8" id="KW-1185">Reference proteome</keyword>
<keyword evidence="4" id="KW-0206">Cytoskeleton</keyword>
<reference evidence="7" key="2">
    <citation type="submission" date="2015-02" db="UniProtKB">
        <authorList>
            <consortium name="EnsemblMetazoa"/>
        </authorList>
    </citation>
    <scope>IDENTIFICATION</scope>
</reference>
<dbReference type="HOGENOM" id="CLU_521394_0_0_1"/>
<evidence type="ECO:0000313" key="7">
    <source>
        <dbReference type="EnsemblMetazoa" id="SMAR015021-PA"/>
    </source>
</evidence>
<dbReference type="AlphaFoldDB" id="T1JME1"/>
<dbReference type="InterPro" id="IPR042618">
    <property type="entry name" value="IQCG"/>
</dbReference>
<keyword evidence="6" id="KW-0175">Coiled coil</keyword>
<proteinExistence type="predicted"/>
<evidence type="ECO:0000256" key="2">
    <source>
        <dbReference type="ARBA" id="ARBA00004316"/>
    </source>
</evidence>
<keyword evidence="3" id="KW-0963">Cytoplasm</keyword>
<organism evidence="7 8">
    <name type="scientific">Strigamia maritima</name>
    <name type="common">European centipede</name>
    <name type="synonym">Geophilus maritimus</name>
    <dbReference type="NCBI Taxonomy" id="126957"/>
    <lineage>
        <taxon>Eukaryota</taxon>
        <taxon>Metazoa</taxon>
        <taxon>Ecdysozoa</taxon>
        <taxon>Arthropoda</taxon>
        <taxon>Myriapoda</taxon>
        <taxon>Chilopoda</taxon>
        <taxon>Pleurostigmophora</taxon>
        <taxon>Geophilomorpha</taxon>
        <taxon>Linotaeniidae</taxon>
        <taxon>Strigamia</taxon>
    </lineage>
</organism>
<reference evidence="8" key="1">
    <citation type="submission" date="2011-05" db="EMBL/GenBank/DDBJ databases">
        <authorList>
            <person name="Richards S.R."/>
            <person name="Qu J."/>
            <person name="Jiang H."/>
            <person name="Jhangiani S.N."/>
            <person name="Agravi P."/>
            <person name="Goodspeed R."/>
            <person name="Gross S."/>
            <person name="Mandapat C."/>
            <person name="Jackson L."/>
            <person name="Mathew T."/>
            <person name="Pu L."/>
            <person name="Thornton R."/>
            <person name="Saada N."/>
            <person name="Wilczek-Boney K.B."/>
            <person name="Lee S."/>
            <person name="Kovar C."/>
            <person name="Wu Y."/>
            <person name="Scherer S.E."/>
            <person name="Worley K.C."/>
            <person name="Muzny D.M."/>
            <person name="Gibbs R."/>
        </authorList>
    </citation>
    <scope>NUCLEOTIDE SEQUENCE</scope>
    <source>
        <strain evidence="8">Brora</strain>
    </source>
</reference>
<dbReference type="PANTHER" id="PTHR14871:SF1">
    <property type="entry name" value="DYNEIN REGULATORY COMPLEX PROTEIN 9"/>
    <property type="match status" value="1"/>
</dbReference>
<feature type="coiled-coil region" evidence="6">
    <location>
        <begin position="351"/>
        <end position="432"/>
    </location>
</feature>
<comment type="subcellular location">
    <subcellularLocation>
        <location evidence="2">Cell projection</location>
    </subcellularLocation>
    <subcellularLocation>
        <location evidence="1">Cytoplasm</location>
        <location evidence="1">Cytoskeleton</location>
    </subcellularLocation>
</comment>
<evidence type="ECO:0008006" key="9">
    <source>
        <dbReference type="Google" id="ProtNLM"/>
    </source>
</evidence>
<evidence type="ECO:0000256" key="6">
    <source>
        <dbReference type="SAM" id="Coils"/>
    </source>
</evidence>
<dbReference type="STRING" id="126957.T1JME1"/>
<dbReference type="Proteomes" id="UP000014500">
    <property type="component" value="Unassembled WGS sequence"/>
</dbReference>
<sequence length="523" mass="61540">RNLHSNTQRQSTKSFLDSIDRLHIIGRLLPVPMPSTGIRPNIPAVAFVKAAEIPNMKTKESRHELFPKHLKNEIETKASFDDDAFKLQKDRSFLEDTLQKALTEIKCNNTYNILVEAVHIESVKKAEYEAVIKREQILNQRITNLGRLLAKCKEEKEQLLWRCNDTVTQNYIHAMDAKEVALVSVVFEDSLDKLDIMNLLAPPLHHDLSLNDESEGIPTVINECHALFPADLHNPVKFEDEESLKWRIFHSGRIYLENVLKVMLDELQTNQSCDSLTSIIEKEKLSRLEEVQAELKQDIREDKLHFLKRELKNVETSRVQKIKQAEETLKYLKSVVQKTKISNIESEKYAMKHNKIRIEQAKKKLANELEDLKTKIEKLQLKMEDERRIHTEVESFRNYDYQCMENKLQYWIDKYNRETTEMEKKIRDLHVEKEKQLSIYNALVERYCEYKQVLKEDQDAKRAEGELIAFEEKKRKSVLSIQCWWRAVMVRRFLGQFRSLKKIINQRKLKAKAVAKAAKKSKK</sequence>
<evidence type="ECO:0000256" key="4">
    <source>
        <dbReference type="ARBA" id="ARBA00023212"/>
    </source>
</evidence>
<evidence type="ECO:0000256" key="5">
    <source>
        <dbReference type="ARBA" id="ARBA00023273"/>
    </source>
</evidence>
<name>T1JME1_STRMM</name>
<dbReference type="GO" id="GO:0005737">
    <property type="term" value="C:cytoplasm"/>
    <property type="evidence" value="ECO:0007669"/>
    <property type="project" value="TreeGrafter"/>
</dbReference>
<evidence type="ECO:0000256" key="1">
    <source>
        <dbReference type="ARBA" id="ARBA00004245"/>
    </source>
</evidence>
<evidence type="ECO:0000256" key="3">
    <source>
        <dbReference type="ARBA" id="ARBA00022490"/>
    </source>
</evidence>
<dbReference type="GO" id="GO:0005856">
    <property type="term" value="C:cytoskeleton"/>
    <property type="evidence" value="ECO:0007669"/>
    <property type="project" value="UniProtKB-SubCell"/>
</dbReference>
<dbReference type="GO" id="GO:0031514">
    <property type="term" value="C:motile cilium"/>
    <property type="evidence" value="ECO:0007669"/>
    <property type="project" value="TreeGrafter"/>
</dbReference>
<dbReference type="PANTHER" id="PTHR14871">
    <property type="entry name" value="DYNEIN REGULATORY COMPLEX PROTEIN 9"/>
    <property type="match status" value="1"/>
</dbReference>
<protein>
    <recommendedName>
        <fullName evidence="9">Dynein regulatory complex protein 9</fullName>
    </recommendedName>
</protein>